<evidence type="ECO:0000256" key="1">
    <source>
        <dbReference type="SAM" id="MobiDB-lite"/>
    </source>
</evidence>
<sequence length="58" mass="6611">MARSHKANRSSIKPSTDAETEREREKERHRLDGYISGDYCQVEMSLIGRVESLSLSLS</sequence>
<evidence type="ECO:0000313" key="2">
    <source>
        <dbReference type="EMBL" id="GIQ92342.1"/>
    </source>
</evidence>
<evidence type="ECO:0000313" key="3">
    <source>
        <dbReference type="Proteomes" id="UP000265618"/>
    </source>
</evidence>
<feature type="non-terminal residue" evidence="2">
    <location>
        <position position="58"/>
    </location>
</feature>
<dbReference type="Proteomes" id="UP000265618">
    <property type="component" value="Unassembled WGS sequence"/>
</dbReference>
<organism evidence="2 3">
    <name type="scientific">Kipferlia bialata</name>
    <dbReference type="NCBI Taxonomy" id="797122"/>
    <lineage>
        <taxon>Eukaryota</taxon>
        <taxon>Metamonada</taxon>
        <taxon>Carpediemonas-like organisms</taxon>
        <taxon>Kipferlia</taxon>
    </lineage>
</organism>
<feature type="region of interest" description="Disordered" evidence="1">
    <location>
        <begin position="1"/>
        <end position="31"/>
    </location>
</feature>
<proteinExistence type="predicted"/>
<dbReference type="EMBL" id="BDIP01009482">
    <property type="protein sequence ID" value="GIQ92342.1"/>
    <property type="molecule type" value="Genomic_DNA"/>
</dbReference>
<gene>
    <name evidence="2" type="ORF">KIPB_016050</name>
</gene>
<keyword evidence="3" id="KW-1185">Reference proteome</keyword>
<protein>
    <submittedName>
        <fullName evidence="2">Uncharacterized protein</fullName>
    </submittedName>
</protein>
<comment type="caution">
    <text evidence="2">The sequence shown here is derived from an EMBL/GenBank/DDBJ whole genome shotgun (WGS) entry which is preliminary data.</text>
</comment>
<name>A0A9K3DC14_9EUKA</name>
<reference evidence="2 3" key="1">
    <citation type="journal article" date="2018" name="PLoS ONE">
        <title>The draft genome of Kipferlia bialata reveals reductive genome evolution in fornicate parasites.</title>
        <authorList>
            <person name="Tanifuji G."/>
            <person name="Takabayashi S."/>
            <person name="Kume K."/>
            <person name="Takagi M."/>
            <person name="Nakayama T."/>
            <person name="Kamikawa R."/>
            <person name="Inagaki Y."/>
            <person name="Hashimoto T."/>
        </authorList>
    </citation>
    <scope>NUCLEOTIDE SEQUENCE [LARGE SCALE GENOMIC DNA]</scope>
    <source>
        <strain evidence="2">NY0173</strain>
    </source>
</reference>
<feature type="compositionally biased region" description="Basic and acidic residues" evidence="1">
    <location>
        <begin position="19"/>
        <end position="31"/>
    </location>
</feature>
<dbReference type="AlphaFoldDB" id="A0A9K3DC14"/>
<accession>A0A9K3DC14</accession>